<keyword evidence="3" id="KW-1185">Reference proteome</keyword>
<dbReference type="Proteomes" id="UP001164459">
    <property type="component" value="Chromosome"/>
</dbReference>
<feature type="region of interest" description="Disordered" evidence="1">
    <location>
        <begin position="1"/>
        <end position="30"/>
    </location>
</feature>
<name>A0ABY7HEU1_9BACT</name>
<feature type="compositionally biased region" description="Polar residues" evidence="1">
    <location>
        <begin position="1"/>
        <end position="15"/>
    </location>
</feature>
<organism evidence="2 3">
    <name type="scientific">Nannocystis punicea</name>
    <dbReference type="NCBI Taxonomy" id="2995304"/>
    <lineage>
        <taxon>Bacteria</taxon>
        <taxon>Pseudomonadati</taxon>
        <taxon>Myxococcota</taxon>
        <taxon>Polyangia</taxon>
        <taxon>Nannocystales</taxon>
        <taxon>Nannocystaceae</taxon>
        <taxon>Nannocystis</taxon>
    </lineage>
</organism>
<protein>
    <submittedName>
        <fullName evidence="2">Uncharacterized protein</fullName>
    </submittedName>
</protein>
<proteinExistence type="predicted"/>
<evidence type="ECO:0000256" key="1">
    <source>
        <dbReference type="SAM" id="MobiDB-lite"/>
    </source>
</evidence>
<gene>
    <name evidence="2" type="ORF">O0S08_16780</name>
</gene>
<dbReference type="EMBL" id="CP114040">
    <property type="protein sequence ID" value="WAS97798.1"/>
    <property type="molecule type" value="Genomic_DNA"/>
</dbReference>
<evidence type="ECO:0000313" key="2">
    <source>
        <dbReference type="EMBL" id="WAS97798.1"/>
    </source>
</evidence>
<reference evidence="2" key="1">
    <citation type="submission" date="2022-11" db="EMBL/GenBank/DDBJ databases">
        <title>Minimal conservation of predation-associated metabolite biosynthetic gene clusters underscores biosynthetic potential of Myxococcota including descriptions for ten novel species: Archangium lansinium sp. nov., Myxococcus landrumus sp. nov., Nannocystis bai.</title>
        <authorList>
            <person name="Ahearne A."/>
            <person name="Stevens C."/>
            <person name="Dowd S."/>
        </authorList>
    </citation>
    <scope>NUCLEOTIDE SEQUENCE</scope>
    <source>
        <strain evidence="2">Fl3</strain>
    </source>
</reference>
<accession>A0ABY7HEU1</accession>
<dbReference type="RefSeq" id="WP_269040165.1">
    <property type="nucleotide sequence ID" value="NZ_CP114040.1"/>
</dbReference>
<evidence type="ECO:0000313" key="3">
    <source>
        <dbReference type="Proteomes" id="UP001164459"/>
    </source>
</evidence>
<sequence>MINRYSPTVASTATGNDELKKSSTCTSDAAISPTHEDARACIGDARASPAECARIR</sequence>